<proteinExistence type="predicted"/>
<evidence type="ECO:0000313" key="2">
    <source>
        <dbReference type="Proteomes" id="UP001165064"/>
    </source>
</evidence>
<gene>
    <name evidence="1" type="ORF">Amon02_000016700</name>
</gene>
<dbReference type="Proteomes" id="UP001165064">
    <property type="component" value="Unassembled WGS sequence"/>
</dbReference>
<keyword evidence="2" id="KW-1185">Reference proteome</keyword>
<comment type="caution">
    <text evidence="1">The sequence shown here is derived from an EMBL/GenBank/DDBJ whole genome shotgun (WGS) entry which is preliminary data.</text>
</comment>
<dbReference type="EMBL" id="BSXS01000025">
    <property type="protein sequence ID" value="GME70359.1"/>
    <property type="molecule type" value="Genomic_DNA"/>
</dbReference>
<evidence type="ECO:0000313" key="1">
    <source>
        <dbReference type="EMBL" id="GME70359.1"/>
    </source>
</evidence>
<accession>A0ACB5SR64</accession>
<reference evidence="1" key="1">
    <citation type="submission" date="2023-04" db="EMBL/GenBank/DDBJ databases">
        <title>Ambrosiozyma monospora NBRC 10751.</title>
        <authorList>
            <person name="Ichikawa N."/>
            <person name="Sato H."/>
            <person name="Tonouchi N."/>
        </authorList>
    </citation>
    <scope>NUCLEOTIDE SEQUENCE</scope>
    <source>
        <strain evidence="1">NBRC 10751</strain>
    </source>
</reference>
<sequence>MNHTAYIEKCIECSKRVNSSSSPQRSSHGNGSKNSSRQLVINNQDLVLEDFLPSFEMHNYMFNRSFRDTECIGDEHPPTYEEQFLQQADTADASIPADIDYISPEISSARYVDPTVNPDMLVLNNLDSMQDLNLPIKLTIVLTKKPISENIPSEMETPLKLYKPGDIVTGYMYSYDKKQ</sequence>
<organism evidence="1 2">
    <name type="scientific">Ambrosiozyma monospora</name>
    <name type="common">Yeast</name>
    <name type="synonym">Endomycopsis monosporus</name>
    <dbReference type="NCBI Taxonomy" id="43982"/>
    <lineage>
        <taxon>Eukaryota</taxon>
        <taxon>Fungi</taxon>
        <taxon>Dikarya</taxon>
        <taxon>Ascomycota</taxon>
        <taxon>Saccharomycotina</taxon>
        <taxon>Pichiomycetes</taxon>
        <taxon>Pichiales</taxon>
        <taxon>Pichiaceae</taxon>
        <taxon>Ambrosiozyma</taxon>
    </lineage>
</organism>
<protein>
    <submittedName>
        <fullName evidence="1">Unnamed protein product</fullName>
    </submittedName>
</protein>
<name>A0ACB5SR64_AMBMO</name>